<gene>
    <name evidence="7" type="ORF">ACFSNC_09560</name>
</gene>
<proteinExistence type="predicted"/>
<evidence type="ECO:0000256" key="4">
    <source>
        <dbReference type="ARBA" id="ARBA00023136"/>
    </source>
</evidence>
<comment type="subcellular location">
    <subcellularLocation>
        <location evidence="1">Membrane</location>
        <topology evidence="1">Multi-pass membrane protein</topology>
    </subcellularLocation>
</comment>
<dbReference type="Proteomes" id="UP001597299">
    <property type="component" value="Unassembled WGS sequence"/>
</dbReference>
<organism evidence="7 8">
    <name type="scientific">Ancylobacter oerskovii</name>
    <dbReference type="NCBI Taxonomy" id="459519"/>
    <lineage>
        <taxon>Bacteria</taxon>
        <taxon>Pseudomonadati</taxon>
        <taxon>Pseudomonadota</taxon>
        <taxon>Alphaproteobacteria</taxon>
        <taxon>Hyphomicrobiales</taxon>
        <taxon>Xanthobacteraceae</taxon>
        <taxon>Ancylobacter</taxon>
    </lineage>
</organism>
<dbReference type="EMBL" id="JBHUHD010000001">
    <property type="protein sequence ID" value="MFD2140645.1"/>
    <property type="molecule type" value="Genomic_DNA"/>
</dbReference>
<accession>A0ABW4YWF6</accession>
<feature type="transmembrane region" description="Helical" evidence="5">
    <location>
        <begin position="87"/>
        <end position="107"/>
    </location>
</feature>
<evidence type="ECO:0000256" key="1">
    <source>
        <dbReference type="ARBA" id="ARBA00004141"/>
    </source>
</evidence>
<reference evidence="8" key="1">
    <citation type="journal article" date="2019" name="Int. J. Syst. Evol. Microbiol.">
        <title>The Global Catalogue of Microorganisms (GCM) 10K type strain sequencing project: providing services to taxonomists for standard genome sequencing and annotation.</title>
        <authorList>
            <consortium name="The Broad Institute Genomics Platform"/>
            <consortium name="The Broad Institute Genome Sequencing Center for Infectious Disease"/>
            <person name="Wu L."/>
            <person name="Ma J."/>
        </authorList>
    </citation>
    <scope>NUCLEOTIDE SEQUENCE [LARGE SCALE GENOMIC DNA]</scope>
    <source>
        <strain evidence="8">CCM 7435</strain>
    </source>
</reference>
<dbReference type="RefSeq" id="WP_281418527.1">
    <property type="nucleotide sequence ID" value="NZ_JBHUHD010000001.1"/>
</dbReference>
<dbReference type="Pfam" id="PF13515">
    <property type="entry name" value="FUSC_2"/>
    <property type="match status" value="1"/>
</dbReference>
<feature type="domain" description="Integral membrane bound transporter" evidence="6">
    <location>
        <begin position="6"/>
        <end position="132"/>
    </location>
</feature>
<sequence>MRWGCATPYWALMAVVIVLRADALSSWRLIGQMLLGTALGIAAALFYGLGATELRRRGLDLPQHSLLLVGMAVAALLRWPFQQLSGMLGTAALTAFIMLFLEVIAGTVGDAATAMAERLVDVAIGCGFALLALGIDRLGQRGLARLCRGRGSG</sequence>
<name>A0ABW4YWF6_9HYPH</name>
<evidence type="ECO:0000313" key="7">
    <source>
        <dbReference type="EMBL" id="MFD2140645.1"/>
    </source>
</evidence>
<keyword evidence="4 5" id="KW-0472">Membrane</keyword>
<feature type="transmembrane region" description="Helical" evidence="5">
    <location>
        <begin position="61"/>
        <end position="81"/>
    </location>
</feature>
<protein>
    <submittedName>
        <fullName evidence="7">FUSC family protein</fullName>
    </submittedName>
</protein>
<evidence type="ECO:0000313" key="8">
    <source>
        <dbReference type="Proteomes" id="UP001597299"/>
    </source>
</evidence>
<keyword evidence="8" id="KW-1185">Reference proteome</keyword>
<keyword evidence="3 5" id="KW-1133">Transmembrane helix</keyword>
<evidence type="ECO:0000256" key="2">
    <source>
        <dbReference type="ARBA" id="ARBA00022692"/>
    </source>
</evidence>
<feature type="transmembrane region" description="Helical" evidence="5">
    <location>
        <begin position="30"/>
        <end position="49"/>
    </location>
</feature>
<evidence type="ECO:0000259" key="6">
    <source>
        <dbReference type="Pfam" id="PF13515"/>
    </source>
</evidence>
<evidence type="ECO:0000256" key="3">
    <source>
        <dbReference type="ARBA" id="ARBA00022989"/>
    </source>
</evidence>
<keyword evidence="2 5" id="KW-0812">Transmembrane</keyword>
<evidence type="ECO:0000256" key="5">
    <source>
        <dbReference type="SAM" id="Phobius"/>
    </source>
</evidence>
<comment type="caution">
    <text evidence="7">The sequence shown here is derived from an EMBL/GenBank/DDBJ whole genome shotgun (WGS) entry which is preliminary data.</text>
</comment>
<dbReference type="InterPro" id="IPR049453">
    <property type="entry name" value="Memb_transporter_dom"/>
</dbReference>